<reference evidence="13" key="1">
    <citation type="journal article" date="2009" name="Mitochondrial DNA">
        <title>Complete mitogenome sequence of the jewel beetle, Chrysochroa fulgidissima (Coleoptera: Buprestidae).</title>
        <authorList>
            <person name="Hong M.Y."/>
            <person name="Jeong H.C."/>
            <person name="Kim M.J."/>
            <person name="Jeong H.U."/>
            <person name="Lee S.H."/>
            <person name="Kim I."/>
        </authorList>
    </citation>
    <scope>NUCLEOTIDE SEQUENCE</scope>
</reference>
<evidence type="ECO:0000256" key="11">
    <source>
        <dbReference type="ARBA" id="ARBA00023136"/>
    </source>
</evidence>
<evidence type="ECO:0000256" key="9">
    <source>
        <dbReference type="ARBA" id="ARBA00023065"/>
    </source>
</evidence>
<keyword evidence="7 12" id="KW-0375">Hydrogen ion transport</keyword>
<organism evidence="13">
    <name type="scientific">Chrysochroa fulgidissima</name>
    <dbReference type="NCBI Taxonomy" id="543396"/>
    <lineage>
        <taxon>Eukaryota</taxon>
        <taxon>Metazoa</taxon>
        <taxon>Ecdysozoa</taxon>
        <taxon>Arthropoda</taxon>
        <taxon>Hexapoda</taxon>
        <taxon>Insecta</taxon>
        <taxon>Pterygota</taxon>
        <taxon>Neoptera</taxon>
        <taxon>Endopterygota</taxon>
        <taxon>Coleoptera</taxon>
        <taxon>Polyphaga</taxon>
        <taxon>Elateriformia</taxon>
        <taxon>Buprestoidea</taxon>
        <taxon>Buprestidae</taxon>
        <taxon>Chalcophorinae</taxon>
        <taxon>Chrysochroa</taxon>
    </lineage>
</organism>
<evidence type="ECO:0000313" key="13">
    <source>
        <dbReference type="EMBL" id="ACF04022.1"/>
    </source>
</evidence>
<keyword evidence="4 12" id="KW-0813">Transport</keyword>
<sequence>MPQMAPMLWTSLFIAFSITLIIFSLINFFSASPTPKILKTKEMKNSINWKW</sequence>
<geneLocation type="mitochondrion" evidence="13"/>
<evidence type="ECO:0000256" key="10">
    <source>
        <dbReference type="ARBA" id="ARBA00023128"/>
    </source>
</evidence>
<evidence type="ECO:0000256" key="5">
    <source>
        <dbReference type="ARBA" id="ARBA00022547"/>
    </source>
</evidence>
<evidence type="ECO:0000256" key="3">
    <source>
        <dbReference type="ARBA" id="ARBA00011291"/>
    </source>
</evidence>
<dbReference type="GO" id="GO:0045259">
    <property type="term" value="C:proton-transporting ATP synthase complex"/>
    <property type="evidence" value="ECO:0007669"/>
    <property type="project" value="UniProtKB-KW"/>
</dbReference>
<proteinExistence type="inferred from homology"/>
<evidence type="ECO:0000256" key="1">
    <source>
        <dbReference type="ARBA" id="ARBA00004304"/>
    </source>
</evidence>
<name>C5H680_9COLE</name>
<dbReference type="CTD" id="4509"/>
<dbReference type="EMBL" id="EU826485">
    <property type="protein sequence ID" value="ACF04022.1"/>
    <property type="molecule type" value="Genomic_DNA"/>
</dbReference>
<evidence type="ECO:0000256" key="8">
    <source>
        <dbReference type="ARBA" id="ARBA00022989"/>
    </source>
</evidence>
<evidence type="ECO:0000256" key="4">
    <source>
        <dbReference type="ARBA" id="ARBA00022448"/>
    </source>
</evidence>
<evidence type="ECO:0000256" key="7">
    <source>
        <dbReference type="ARBA" id="ARBA00022781"/>
    </source>
</evidence>
<keyword evidence="10 12" id="KW-0496">Mitochondrion</keyword>
<evidence type="ECO:0000256" key="6">
    <source>
        <dbReference type="ARBA" id="ARBA00022692"/>
    </source>
</evidence>
<dbReference type="GO" id="GO:0015986">
    <property type="term" value="P:proton motive force-driven ATP synthesis"/>
    <property type="evidence" value="ECO:0007669"/>
    <property type="project" value="InterPro"/>
</dbReference>
<dbReference type="GO" id="GO:0031966">
    <property type="term" value="C:mitochondrial membrane"/>
    <property type="evidence" value="ECO:0007669"/>
    <property type="project" value="UniProtKB-SubCell"/>
</dbReference>
<keyword evidence="6 12" id="KW-0812">Transmembrane</keyword>
<dbReference type="GeneID" id="7944367"/>
<keyword evidence="5 12" id="KW-0138">CF(0)</keyword>
<protein>
    <recommendedName>
        <fullName evidence="12">ATP synthase complex subunit 8</fullName>
    </recommendedName>
</protein>
<dbReference type="GO" id="GO:0015078">
    <property type="term" value="F:proton transmembrane transporter activity"/>
    <property type="evidence" value="ECO:0007669"/>
    <property type="project" value="InterPro"/>
</dbReference>
<evidence type="ECO:0000256" key="2">
    <source>
        <dbReference type="ARBA" id="ARBA00008892"/>
    </source>
</evidence>
<keyword evidence="11" id="KW-0472">Membrane</keyword>
<dbReference type="AlphaFoldDB" id="C5H680"/>
<keyword evidence="9 12" id="KW-0406">Ion transport</keyword>
<comment type="similarity">
    <text evidence="2 12">Belongs to the ATPase protein 8 family.</text>
</comment>
<dbReference type="Pfam" id="PF00895">
    <property type="entry name" value="ATP-synt_8"/>
    <property type="match status" value="1"/>
</dbReference>
<dbReference type="InterPro" id="IPR001421">
    <property type="entry name" value="ATP8_metazoa"/>
</dbReference>
<comment type="subunit">
    <text evidence="3">F-type ATPases have 2 components, CF(1) - the catalytic core - and CF(0) - the membrane proton channel.</text>
</comment>
<evidence type="ECO:0000256" key="12">
    <source>
        <dbReference type="RuleBase" id="RU003661"/>
    </source>
</evidence>
<keyword evidence="8" id="KW-1133">Transmembrane helix</keyword>
<comment type="subcellular location">
    <subcellularLocation>
        <location evidence="1 12">Mitochondrion membrane</location>
        <topology evidence="1 12">Single-pass membrane protein</topology>
    </subcellularLocation>
</comment>
<accession>C5H680</accession>
<dbReference type="RefSeq" id="YP_002929351.1">
    <property type="nucleotide sequence ID" value="NC_012765.1"/>
</dbReference>
<gene>
    <name evidence="13" type="primary">ATP8</name>
</gene>